<gene>
    <name evidence="8 10" type="primary">acpS</name>
    <name evidence="10" type="ORF">FTRO_0040810</name>
</gene>
<evidence type="ECO:0000256" key="1">
    <source>
        <dbReference type="ARBA" id="ARBA00022516"/>
    </source>
</evidence>
<keyword evidence="1 8" id="KW-0444">Lipid biosynthesis</keyword>
<accession>A0A3F3GZC0</accession>
<keyword evidence="2 8" id="KW-0808">Transferase</keyword>
<evidence type="ECO:0000256" key="7">
    <source>
        <dbReference type="ARBA" id="ARBA00023160"/>
    </source>
</evidence>
<evidence type="ECO:0000313" key="10">
    <source>
        <dbReference type="EMBL" id="GAP04341.1"/>
    </source>
</evidence>
<keyword evidence="3 8" id="KW-0479">Metal-binding</keyword>
<organism evidence="10">
    <name type="scientific">Fructobacillus tropaeoli</name>
    <dbReference type="NCBI Taxonomy" id="709323"/>
    <lineage>
        <taxon>Bacteria</taxon>
        <taxon>Bacillati</taxon>
        <taxon>Bacillota</taxon>
        <taxon>Bacilli</taxon>
        <taxon>Lactobacillales</taxon>
        <taxon>Lactobacillaceae</taxon>
        <taxon>Fructobacillus</taxon>
    </lineage>
</organism>
<dbReference type="STRING" id="709323.GCA_001047135_00888"/>
<evidence type="ECO:0000256" key="2">
    <source>
        <dbReference type="ARBA" id="ARBA00022679"/>
    </source>
</evidence>
<keyword evidence="5 8" id="KW-0460">Magnesium</keyword>
<dbReference type="Proteomes" id="UP000064514">
    <property type="component" value="Unassembled WGS sequence"/>
</dbReference>
<dbReference type="NCBIfam" id="TIGR00516">
    <property type="entry name" value="acpS"/>
    <property type="match status" value="1"/>
</dbReference>
<comment type="similarity">
    <text evidence="8">Belongs to the P-Pant transferase superfamily. AcpS family.</text>
</comment>
<dbReference type="Gene3D" id="3.90.470.20">
    <property type="entry name" value="4'-phosphopantetheinyl transferase domain"/>
    <property type="match status" value="1"/>
</dbReference>
<dbReference type="InterPro" id="IPR008278">
    <property type="entry name" value="4-PPantetheinyl_Trfase_dom"/>
</dbReference>
<dbReference type="GO" id="GO:0006633">
    <property type="term" value="P:fatty acid biosynthetic process"/>
    <property type="evidence" value="ECO:0007669"/>
    <property type="project" value="UniProtKB-UniRule"/>
</dbReference>
<name>A0A3F3GZC0_9LACO</name>
<keyword evidence="8" id="KW-0963">Cytoplasm</keyword>
<evidence type="ECO:0000256" key="8">
    <source>
        <dbReference type="HAMAP-Rule" id="MF_00101"/>
    </source>
</evidence>
<reference evidence="10" key="1">
    <citation type="journal article" date="2015" name="BMC Genomics">
        <title>Comparative genomics of Fructobacillus spp. and Leuconostoc spp. reveals niche-specific evolution of Fructobacillus spp.</title>
        <authorList>
            <person name="Endo A."/>
            <person name="Tanizawa Y."/>
            <person name="Tanaka N."/>
            <person name="Maeno S."/>
            <person name="Kumar H."/>
            <person name="Shiwa Y."/>
            <person name="Okada S."/>
            <person name="Yoshikawa H."/>
            <person name="Dicks L."/>
            <person name="Nakagawa J."/>
            <person name="Arita M."/>
        </authorList>
    </citation>
    <scope>NUCLEOTIDE SEQUENCE [LARGE SCALE GENOMIC DNA]</scope>
    <source>
        <strain evidence="10">F214-1</strain>
    </source>
</reference>
<dbReference type="Pfam" id="PF01648">
    <property type="entry name" value="ACPS"/>
    <property type="match status" value="1"/>
</dbReference>
<evidence type="ECO:0000256" key="5">
    <source>
        <dbReference type="ARBA" id="ARBA00022842"/>
    </source>
</evidence>
<evidence type="ECO:0000256" key="4">
    <source>
        <dbReference type="ARBA" id="ARBA00022832"/>
    </source>
</evidence>
<dbReference type="EMBL" id="DF968081">
    <property type="protein sequence ID" value="GAP04341.1"/>
    <property type="molecule type" value="Genomic_DNA"/>
</dbReference>
<feature type="binding site" evidence="8">
    <location>
        <position position="8"/>
    </location>
    <ligand>
        <name>Mg(2+)</name>
        <dbReference type="ChEBI" id="CHEBI:18420"/>
    </ligand>
</feature>
<comment type="function">
    <text evidence="8">Transfers the 4'-phosphopantetheine moiety from coenzyme A to a Ser of acyl-carrier-protein.</text>
</comment>
<keyword evidence="6 8" id="KW-0443">Lipid metabolism</keyword>
<sequence>MIIGIGNDMESISRIEGVLSRRPNFLSTILTPAEQAAVQKRTGKHYLEFVAGRFSAKEAYAKALGTGIGRDVSWQDISILNAKSGRPIMKVVGQKNRIEVAITHSGDYVSTVVTIERVFWVQRLTAHFIGRKEK</sequence>
<evidence type="ECO:0000256" key="6">
    <source>
        <dbReference type="ARBA" id="ARBA00023098"/>
    </source>
</evidence>
<dbReference type="AlphaFoldDB" id="A0A3F3GZC0"/>
<dbReference type="InterPro" id="IPR002582">
    <property type="entry name" value="ACPS"/>
</dbReference>
<dbReference type="SUPFAM" id="SSF56214">
    <property type="entry name" value="4'-phosphopantetheinyl transferase"/>
    <property type="match status" value="1"/>
</dbReference>
<dbReference type="InterPro" id="IPR037143">
    <property type="entry name" value="4-PPantetheinyl_Trfase_dom_sf"/>
</dbReference>
<evidence type="ECO:0000256" key="3">
    <source>
        <dbReference type="ARBA" id="ARBA00022723"/>
    </source>
</evidence>
<dbReference type="HAMAP" id="MF_00101">
    <property type="entry name" value="AcpS"/>
    <property type="match status" value="1"/>
</dbReference>
<keyword evidence="7 8" id="KW-0275">Fatty acid biosynthesis</keyword>
<dbReference type="NCBIfam" id="TIGR00556">
    <property type="entry name" value="pantethn_trn"/>
    <property type="match status" value="1"/>
</dbReference>
<comment type="subcellular location">
    <subcellularLocation>
        <location evidence="8">Cytoplasm</location>
    </subcellularLocation>
</comment>
<evidence type="ECO:0000259" key="9">
    <source>
        <dbReference type="Pfam" id="PF01648"/>
    </source>
</evidence>
<dbReference type="GO" id="GO:0005737">
    <property type="term" value="C:cytoplasm"/>
    <property type="evidence" value="ECO:0007669"/>
    <property type="project" value="UniProtKB-SubCell"/>
</dbReference>
<dbReference type="GO" id="GO:0008897">
    <property type="term" value="F:holo-[acyl-carrier-protein] synthase activity"/>
    <property type="evidence" value="ECO:0007669"/>
    <property type="project" value="UniProtKB-UniRule"/>
</dbReference>
<protein>
    <recommendedName>
        <fullName evidence="8">Holo-[acyl-carrier-protein] synthase</fullName>
        <shortName evidence="8">Holo-ACP synthase</shortName>
        <ecNumber evidence="8">2.7.8.7</ecNumber>
    </recommendedName>
    <alternativeName>
        <fullName evidence="8">4'-phosphopantetheinyl transferase AcpS</fullName>
    </alternativeName>
</protein>
<proteinExistence type="inferred from homology"/>
<dbReference type="EC" id="2.7.8.7" evidence="8"/>
<dbReference type="GO" id="GO:0000287">
    <property type="term" value="F:magnesium ion binding"/>
    <property type="evidence" value="ECO:0007669"/>
    <property type="project" value="UniProtKB-UniRule"/>
</dbReference>
<feature type="domain" description="4'-phosphopantetheinyl transferase" evidence="9">
    <location>
        <begin position="4"/>
        <end position="112"/>
    </location>
</feature>
<comment type="cofactor">
    <cofactor evidence="8">
        <name>Mg(2+)</name>
        <dbReference type="ChEBI" id="CHEBI:18420"/>
    </cofactor>
</comment>
<feature type="binding site" evidence="8">
    <location>
        <position position="58"/>
    </location>
    <ligand>
        <name>Mg(2+)</name>
        <dbReference type="ChEBI" id="CHEBI:18420"/>
    </ligand>
</feature>
<dbReference type="InterPro" id="IPR004568">
    <property type="entry name" value="Ppantetheine-prot_Trfase_dom"/>
</dbReference>
<keyword evidence="4 8" id="KW-0276">Fatty acid metabolism</keyword>
<dbReference type="RefSeq" id="WP_059393764.1">
    <property type="nucleotide sequence ID" value="NZ_DF968081.1"/>
</dbReference>
<comment type="catalytic activity">
    <reaction evidence="8">
        <text>apo-[ACP] + CoA = holo-[ACP] + adenosine 3',5'-bisphosphate + H(+)</text>
        <dbReference type="Rhea" id="RHEA:12068"/>
        <dbReference type="Rhea" id="RHEA-COMP:9685"/>
        <dbReference type="Rhea" id="RHEA-COMP:9690"/>
        <dbReference type="ChEBI" id="CHEBI:15378"/>
        <dbReference type="ChEBI" id="CHEBI:29999"/>
        <dbReference type="ChEBI" id="CHEBI:57287"/>
        <dbReference type="ChEBI" id="CHEBI:58343"/>
        <dbReference type="ChEBI" id="CHEBI:64479"/>
        <dbReference type="EC" id="2.7.8.7"/>
    </reaction>
</comment>